<keyword evidence="2" id="KW-1133">Transmembrane helix</keyword>
<keyword evidence="4" id="KW-1185">Reference proteome</keyword>
<evidence type="ECO:0000256" key="1">
    <source>
        <dbReference type="SAM" id="Coils"/>
    </source>
</evidence>
<dbReference type="KEGG" id="cmp:Cha6605_5710"/>
<dbReference type="STRING" id="1173020.Cha6605_5710"/>
<dbReference type="EMBL" id="CP003600">
    <property type="protein sequence ID" value="AFY96567.1"/>
    <property type="molecule type" value="Genomic_DNA"/>
</dbReference>
<name>K9UN84_CHAP6</name>
<dbReference type="HOGENOM" id="CLU_2615564_0_0_3"/>
<keyword evidence="2" id="KW-0812">Transmembrane</keyword>
<sequence length="78" mass="8487">MQEIDILGKDVSSLQTKIAVLEKEIEHMKQQLESRDVWLRGIGIAVIAAVLVWFGQNALDSHSAQKANSVGVSASKAK</sequence>
<proteinExistence type="predicted"/>
<dbReference type="RefSeq" id="WP_015162644.1">
    <property type="nucleotide sequence ID" value="NC_019697.1"/>
</dbReference>
<dbReference type="AlphaFoldDB" id="K9UN84"/>
<feature type="coiled-coil region" evidence="1">
    <location>
        <begin position="4"/>
        <end position="31"/>
    </location>
</feature>
<organism evidence="3 4">
    <name type="scientific">Chamaesiphon minutus (strain ATCC 27169 / PCC 6605)</name>
    <dbReference type="NCBI Taxonomy" id="1173020"/>
    <lineage>
        <taxon>Bacteria</taxon>
        <taxon>Bacillati</taxon>
        <taxon>Cyanobacteriota</taxon>
        <taxon>Cyanophyceae</taxon>
        <taxon>Gomontiellales</taxon>
        <taxon>Chamaesiphonaceae</taxon>
        <taxon>Chamaesiphon</taxon>
    </lineage>
</organism>
<gene>
    <name evidence="3" type="ORF">Cha6605_5710</name>
</gene>
<accession>K9UN84</accession>
<evidence type="ECO:0000256" key="2">
    <source>
        <dbReference type="SAM" id="Phobius"/>
    </source>
</evidence>
<evidence type="ECO:0000313" key="3">
    <source>
        <dbReference type="EMBL" id="AFY96567.1"/>
    </source>
</evidence>
<feature type="transmembrane region" description="Helical" evidence="2">
    <location>
        <begin position="37"/>
        <end position="55"/>
    </location>
</feature>
<dbReference type="OrthoDB" id="9844931at2"/>
<protein>
    <submittedName>
        <fullName evidence="3">Uncharacterized protein</fullName>
    </submittedName>
</protein>
<keyword evidence="2" id="KW-0472">Membrane</keyword>
<evidence type="ECO:0000313" key="4">
    <source>
        <dbReference type="Proteomes" id="UP000010366"/>
    </source>
</evidence>
<reference evidence="3 4" key="1">
    <citation type="submission" date="2012-05" db="EMBL/GenBank/DDBJ databases">
        <title>Finished chromosome of genome of Chamaesiphon sp. PCC 6605.</title>
        <authorList>
            <consortium name="US DOE Joint Genome Institute"/>
            <person name="Gugger M."/>
            <person name="Coursin T."/>
            <person name="Rippka R."/>
            <person name="Tandeau De Marsac N."/>
            <person name="Huntemann M."/>
            <person name="Wei C.-L."/>
            <person name="Han J."/>
            <person name="Detter J.C."/>
            <person name="Han C."/>
            <person name="Tapia R."/>
            <person name="Chen A."/>
            <person name="Kyrpides N."/>
            <person name="Mavromatis K."/>
            <person name="Markowitz V."/>
            <person name="Szeto E."/>
            <person name="Ivanova N."/>
            <person name="Pagani I."/>
            <person name="Pati A."/>
            <person name="Goodwin L."/>
            <person name="Nordberg H.P."/>
            <person name="Cantor M.N."/>
            <person name="Hua S.X."/>
            <person name="Woyke T."/>
            <person name="Kerfeld C.A."/>
        </authorList>
    </citation>
    <scope>NUCLEOTIDE SEQUENCE [LARGE SCALE GENOMIC DNA]</scope>
    <source>
        <strain evidence="4">ATCC 27169 / PCC 6605</strain>
    </source>
</reference>
<keyword evidence="1" id="KW-0175">Coiled coil</keyword>
<dbReference type="Proteomes" id="UP000010366">
    <property type="component" value="Chromosome"/>
</dbReference>